<dbReference type="GO" id="GO:0005886">
    <property type="term" value="C:plasma membrane"/>
    <property type="evidence" value="ECO:0007669"/>
    <property type="project" value="TreeGrafter"/>
</dbReference>
<feature type="transmembrane region" description="Helical" evidence="9">
    <location>
        <begin position="437"/>
        <end position="459"/>
    </location>
</feature>
<dbReference type="EMBL" id="FNCO01000017">
    <property type="protein sequence ID" value="SDI78644.1"/>
    <property type="molecule type" value="Genomic_DNA"/>
</dbReference>
<dbReference type="SUPFAM" id="SSF53448">
    <property type="entry name" value="Nucleotide-diphospho-sugar transferases"/>
    <property type="match status" value="1"/>
</dbReference>
<name>A0A1G8NEG6_9PSED</name>
<keyword evidence="5" id="KW-0808">Transferase</keyword>
<accession>A0A1G8NEG6</accession>
<dbReference type="InterPro" id="IPR001173">
    <property type="entry name" value="Glyco_trans_2-like"/>
</dbReference>
<feature type="transmembrane region" description="Helical" evidence="9">
    <location>
        <begin position="480"/>
        <end position="502"/>
    </location>
</feature>
<dbReference type="CDD" id="cd06421">
    <property type="entry name" value="CESA_CelA_like"/>
    <property type="match status" value="1"/>
</dbReference>
<organism evidence="12 13">
    <name type="scientific">Pseudomonas abietaniphila</name>
    <dbReference type="NCBI Taxonomy" id="89065"/>
    <lineage>
        <taxon>Bacteria</taxon>
        <taxon>Pseudomonadati</taxon>
        <taxon>Pseudomonadota</taxon>
        <taxon>Gammaproteobacteria</taxon>
        <taxon>Pseudomonadales</taxon>
        <taxon>Pseudomonadaceae</taxon>
        <taxon>Pseudomonas</taxon>
    </lineage>
</organism>
<dbReference type="OrthoDB" id="9806824at2"/>
<evidence type="ECO:0000256" key="7">
    <source>
        <dbReference type="ARBA" id="ARBA00022989"/>
    </source>
</evidence>
<dbReference type="RefSeq" id="WP_074757218.1">
    <property type="nucleotide sequence ID" value="NZ_FNCO01000017.1"/>
</dbReference>
<dbReference type="InterPro" id="IPR050321">
    <property type="entry name" value="Glycosyltr_2/OpgH_subfam"/>
</dbReference>
<protein>
    <submittedName>
        <fullName evidence="12">Cellulose synthase (UDP-forming)</fullName>
    </submittedName>
</protein>
<feature type="transmembrane region" description="Helical" evidence="9">
    <location>
        <begin position="6"/>
        <end position="25"/>
    </location>
</feature>
<keyword evidence="3" id="KW-0997">Cell inner membrane</keyword>
<keyword evidence="4" id="KW-0328">Glycosyltransferase</keyword>
<reference evidence="13" key="1">
    <citation type="submission" date="2016-10" db="EMBL/GenBank/DDBJ databases">
        <authorList>
            <person name="Varghese N."/>
            <person name="Submissions S."/>
        </authorList>
    </citation>
    <scope>NUCLEOTIDE SEQUENCE [LARGE SCALE GENOMIC DNA]</scope>
    <source>
        <strain evidence="13">ATCC 700689</strain>
    </source>
</reference>
<sequence length="721" mass="81511">MHALDSLQLWQLNLGTLAMVVLFACLTHRDQWGARAVFGVMTGLLLINYVIWRVRETLPDIHSGFAALWSYTFLFFEMLAITYTLVSIVVMLVRSDHTQAADAGEERLRGAGPHVPAVDVFICTYNEGLDVLEKTIIAAKAMDYPNFNVWVLDDTRRDWLRDYCAQMGVYYARRPDNSHAKAGNLNNGLRQSEASTNAPYILVLDADFAPQQPILMRTLGLFEDPKVALVQTPQFYYNPDPIQHNLGSSTCWVDEQRVFFDVFQPAKDGWDAAFCVGTSFVVRRDRINEIGGFPTGSVCEDIYTTYRLLQRGYVTRWLNERLSIGLSAEGLTEYINQRGRWCLGTIQVALLADGPLRGRGYTLNDRLHYIHGMLHWFSKPFILMMLISPLLYWYFGIAGFYAKPMDFLAFGMPALIAFWGYGTWVTDRRTLPIFTEVTQIVASLAVTATIISALIRPFGRPFKVTAKGLDRSKTMVHWKLFGFFFFLTLFAQVGAFTAIATADTFDGNVQFNLCWTVVALIYNVATLVACVDRPRLHGEERFPFLKPAGLHLTGRMFAGRLTDISLTGVSFACEHAELIKPGLRGEVWVNKVGRVSIEVKRQTGDGRLGLQFIDMDDALRQRLIGRLFSDANTNVAGKAMPGVAFSSLLRRSLIGEKRPPQPLHTRAVRQQRAVRGRRPLPRFKTVSMRLPEGPMPRLSAPRGDVVSWLFMHIRAWFGMRL</sequence>
<feature type="domain" description="Glycosyltransferase 2-like" evidence="11">
    <location>
        <begin position="200"/>
        <end position="395"/>
    </location>
</feature>
<dbReference type="GO" id="GO:0035438">
    <property type="term" value="F:cyclic-di-GMP binding"/>
    <property type="evidence" value="ECO:0007669"/>
    <property type="project" value="InterPro"/>
</dbReference>
<evidence type="ECO:0000256" key="9">
    <source>
        <dbReference type="SAM" id="Phobius"/>
    </source>
</evidence>
<evidence type="ECO:0000256" key="4">
    <source>
        <dbReference type="ARBA" id="ARBA00022676"/>
    </source>
</evidence>
<keyword evidence="13" id="KW-1185">Reference proteome</keyword>
<evidence type="ECO:0000256" key="1">
    <source>
        <dbReference type="ARBA" id="ARBA00004141"/>
    </source>
</evidence>
<evidence type="ECO:0000259" key="11">
    <source>
        <dbReference type="Pfam" id="PF13632"/>
    </source>
</evidence>
<dbReference type="InterPro" id="IPR029044">
    <property type="entry name" value="Nucleotide-diphossugar_trans"/>
</dbReference>
<keyword evidence="3" id="KW-1003">Cell membrane</keyword>
<evidence type="ECO:0000259" key="10">
    <source>
        <dbReference type="Pfam" id="PF07238"/>
    </source>
</evidence>
<dbReference type="GO" id="GO:0016758">
    <property type="term" value="F:hexosyltransferase activity"/>
    <property type="evidence" value="ECO:0007669"/>
    <property type="project" value="TreeGrafter"/>
</dbReference>
<dbReference type="Pfam" id="PF07238">
    <property type="entry name" value="PilZ"/>
    <property type="match status" value="1"/>
</dbReference>
<feature type="transmembrane region" description="Helical" evidence="9">
    <location>
        <begin position="71"/>
        <end position="93"/>
    </location>
</feature>
<dbReference type="AlphaFoldDB" id="A0A1G8NEG6"/>
<evidence type="ECO:0000313" key="12">
    <source>
        <dbReference type="EMBL" id="SDI78644.1"/>
    </source>
</evidence>
<keyword evidence="8 9" id="KW-0472">Membrane</keyword>
<evidence type="ECO:0000256" key="6">
    <source>
        <dbReference type="ARBA" id="ARBA00022692"/>
    </source>
</evidence>
<evidence type="ECO:0000256" key="3">
    <source>
        <dbReference type="ARBA" id="ARBA00022519"/>
    </source>
</evidence>
<dbReference type="InterPro" id="IPR009875">
    <property type="entry name" value="PilZ_domain"/>
</dbReference>
<feature type="domain" description="PilZ" evidence="10">
    <location>
        <begin position="539"/>
        <end position="628"/>
    </location>
</feature>
<evidence type="ECO:0000256" key="2">
    <source>
        <dbReference type="ARBA" id="ARBA00005186"/>
    </source>
</evidence>
<dbReference type="STRING" id="89065.SAMN05216605_11759"/>
<evidence type="ECO:0000256" key="8">
    <source>
        <dbReference type="ARBA" id="ARBA00023136"/>
    </source>
</evidence>
<dbReference type="SUPFAM" id="SSF141371">
    <property type="entry name" value="PilZ domain-like"/>
    <property type="match status" value="1"/>
</dbReference>
<dbReference type="PANTHER" id="PTHR43867">
    <property type="entry name" value="CELLULOSE SYNTHASE CATALYTIC SUBUNIT A [UDP-FORMING]"/>
    <property type="match status" value="1"/>
</dbReference>
<evidence type="ECO:0000313" key="13">
    <source>
        <dbReference type="Proteomes" id="UP000182894"/>
    </source>
</evidence>
<dbReference type="Proteomes" id="UP000182894">
    <property type="component" value="Unassembled WGS sequence"/>
</dbReference>
<keyword evidence="7 9" id="KW-1133">Transmembrane helix</keyword>
<feature type="transmembrane region" description="Helical" evidence="9">
    <location>
        <begin position="376"/>
        <end position="395"/>
    </location>
</feature>
<dbReference type="PANTHER" id="PTHR43867:SF2">
    <property type="entry name" value="CELLULOSE SYNTHASE CATALYTIC SUBUNIT A [UDP-FORMING]"/>
    <property type="match status" value="1"/>
</dbReference>
<gene>
    <name evidence="12" type="ORF">SAMN05216605_11759</name>
</gene>
<evidence type="ECO:0000256" key="5">
    <source>
        <dbReference type="ARBA" id="ARBA00022679"/>
    </source>
</evidence>
<proteinExistence type="predicted"/>
<dbReference type="Pfam" id="PF13632">
    <property type="entry name" value="Glyco_trans_2_3"/>
    <property type="match status" value="1"/>
</dbReference>
<feature type="transmembrane region" description="Helical" evidence="9">
    <location>
        <begin position="508"/>
        <end position="531"/>
    </location>
</feature>
<comment type="subcellular location">
    <subcellularLocation>
        <location evidence="1">Membrane</location>
        <topology evidence="1">Multi-pass membrane protein</topology>
    </subcellularLocation>
</comment>
<dbReference type="Gene3D" id="3.90.550.10">
    <property type="entry name" value="Spore Coat Polysaccharide Biosynthesis Protein SpsA, Chain A"/>
    <property type="match status" value="1"/>
</dbReference>
<keyword evidence="6 9" id="KW-0812">Transmembrane</keyword>
<comment type="pathway">
    <text evidence="2">Glycan metabolism; bacterial cellulose biosynthesis.</text>
</comment>
<feature type="transmembrane region" description="Helical" evidence="9">
    <location>
        <begin position="32"/>
        <end position="51"/>
    </location>
</feature>